<dbReference type="STRING" id="1120976.SAMN03080606_00345"/>
<dbReference type="SUPFAM" id="SSF51569">
    <property type="entry name" value="Aldolase"/>
    <property type="match status" value="1"/>
</dbReference>
<gene>
    <name evidence="3" type="ORF">SAMN03080606_00345</name>
</gene>
<dbReference type="InterPro" id="IPR006218">
    <property type="entry name" value="DAHP1/KDSA"/>
</dbReference>
<dbReference type="InterPro" id="IPR052899">
    <property type="entry name" value="Class-I_DAHP_synthase"/>
</dbReference>
<dbReference type="NCBIfam" id="TIGR01361">
    <property type="entry name" value="DAHP_synth_Bsub"/>
    <property type="match status" value="1"/>
</dbReference>
<dbReference type="PANTHER" id="PTHR43018">
    <property type="entry name" value="PHOSPHO-2-DEHYDRO-3-DEOXYHEPTONATE ALDOLASE"/>
    <property type="match status" value="1"/>
</dbReference>
<sequence length="276" mass="30957">MELKIINKKHKEDKKKIKIKNVEVGGDALVVFAGPCAVENRQQIMETAEAVKTFGGQILRGGAFKPRTSPYSFQGLGEEGLKLLKEAGEKYDMPIVSEVMDTREVEMVCQYVDIIQIGSRNMQNFSLLREIGKIKKPIMLKRGMAASIEEWLMAAEYIASEGNEEIILCERGIRTFETYTRNTLDLSVVPLVRQLSSLPIIVDPSHGTGIKELIAPMSLASIAAGAHGIMVEIHPKPQHALSDGKQSLHFEEFNHLMKSVRRLHEYLKKQLVMNNE</sequence>
<dbReference type="NCBIfam" id="NF009239">
    <property type="entry name" value="PRK12595.1"/>
    <property type="match status" value="1"/>
</dbReference>
<name>A0A1G5B9V5_9FIRM</name>
<dbReference type="GO" id="GO:0016740">
    <property type="term" value="F:transferase activity"/>
    <property type="evidence" value="ECO:0007669"/>
    <property type="project" value="UniProtKB-KW"/>
</dbReference>
<protein>
    <submittedName>
        <fullName evidence="3">3-deoxy-D-arabinoheptulosonate-7-phosphate synthase</fullName>
    </submittedName>
</protein>
<dbReference type="Gene3D" id="3.20.20.70">
    <property type="entry name" value="Aldolase class I"/>
    <property type="match status" value="1"/>
</dbReference>
<proteinExistence type="predicted"/>
<accession>A0A1G5B9V5</accession>
<dbReference type="InterPro" id="IPR013785">
    <property type="entry name" value="Aldolase_TIM"/>
</dbReference>
<dbReference type="EMBL" id="FMUS01000002">
    <property type="protein sequence ID" value="SCX86899.1"/>
    <property type="molecule type" value="Genomic_DNA"/>
</dbReference>
<keyword evidence="1" id="KW-0808">Transferase</keyword>
<evidence type="ECO:0000313" key="3">
    <source>
        <dbReference type="EMBL" id="SCX86899.1"/>
    </source>
</evidence>
<dbReference type="GO" id="GO:0016832">
    <property type="term" value="F:aldehyde-lyase activity"/>
    <property type="evidence" value="ECO:0007669"/>
    <property type="project" value="InterPro"/>
</dbReference>
<keyword evidence="4" id="KW-1185">Reference proteome</keyword>
<dbReference type="Proteomes" id="UP000198636">
    <property type="component" value="Unassembled WGS sequence"/>
</dbReference>
<dbReference type="InterPro" id="IPR006268">
    <property type="entry name" value="DAHP_syn_2"/>
</dbReference>
<evidence type="ECO:0000313" key="4">
    <source>
        <dbReference type="Proteomes" id="UP000198636"/>
    </source>
</evidence>
<dbReference type="AlphaFoldDB" id="A0A1G5B9V5"/>
<dbReference type="GO" id="GO:0009073">
    <property type="term" value="P:aromatic amino acid family biosynthetic process"/>
    <property type="evidence" value="ECO:0007669"/>
    <property type="project" value="InterPro"/>
</dbReference>
<dbReference type="PANTHER" id="PTHR43018:SF2">
    <property type="entry name" value="PHOSPHO-2-DEHYDRO-3-DEOXYHEPTONATE ALDOLASE"/>
    <property type="match status" value="1"/>
</dbReference>
<dbReference type="NCBIfam" id="NF006421">
    <property type="entry name" value="PRK08673.1"/>
    <property type="match status" value="1"/>
</dbReference>
<dbReference type="Pfam" id="PF00793">
    <property type="entry name" value="DAHP_synth_1"/>
    <property type="match status" value="1"/>
</dbReference>
<reference evidence="3 4" key="1">
    <citation type="submission" date="2016-10" db="EMBL/GenBank/DDBJ databases">
        <authorList>
            <person name="de Groot N.N."/>
        </authorList>
    </citation>
    <scope>NUCLEOTIDE SEQUENCE [LARGE SCALE GENOMIC DNA]</scope>
    <source>
        <strain evidence="3 4">DSM 18978</strain>
    </source>
</reference>
<organism evidence="3 4">
    <name type="scientific">Alkaliphilus peptidifermentans DSM 18978</name>
    <dbReference type="NCBI Taxonomy" id="1120976"/>
    <lineage>
        <taxon>Bacteria</taxon>
        <taxon>Bacillati</taxon>
        <taxon>Bacillota</taxon>
        <taxon>Clostridia</taxon>
        <taxon>Peptostreptococcales</taxon>
        <taxon>Natronincolaceae</taxon>
        <taxon>Alkaliphilus</taxon>
    </lineage>
</organism>
<evidence type="ECO:0000259" key="2">
    <source>
        <dbReference type="Pfam" id="PF00793"/>
    </source>
</evidence>
<dbReference type="OrthoDB" id="9780456at2"/>
<feature type="domain" description="DAHP synthetase I/KDSA" evidence="2">
    <location>
        <begin position="18"/>
        <end position="266"/>
    </location>
</feature>
<evidence type="ECO:0000256" key="1">
    <source>
        <dbReference type="ARBA" id="ARBA00022679"/>
    </source>
</evidence>
<dbReference type="RefSeq" id="WP_091539265.1">
    <property type="nucleotide sequence ID" value="NZ_FMUS01000002.1"/>
</dbReference>